<dbReference type="PROSITE" id="PS00236">
    <property type="entry name" value="NEUROTR_ION_CHANNEL"/>
    <property type="match status" value="1"/>
</dbReference>
<evidence type="ECO:0000259" key="13">
    <source>
        <dbReference type="Pfam" id="PF02932"/>
    </source>
</evidence>
<dbReference type="CDD" id="cd19049">
    <property type="entry name" value="LGIC_TM_anion"/>
    <property type="match status" value="1"/>
</dbReference>
<evidence type="ECO:0000313" key="14">
    <source>
        <dbReference type="Proteomes" id="UP000515204"/>
    </source>
</evidence>
<dbReference type="GO" id="GO:0022824">
    <property type="term" value="F:transmitter-gated monoatomic ion channel activity"/>
    <property type="evidence" value="ECO:0007669"/>
    <property type="project" value="UniProtKB-ARBA"/>
</dbReference>
<feature type="domain" description="Neurotransmitter-gated ion-channel transmembrane" evidence="13">
    <location>
        <begin position="249"/>
        <end position="352"/>
    </location>
</feature>
<proteinExistence type="inferred from homology"/>
<keyword evidence="5 11" id="KW-0812">Transmembrane</keyword>
<evidence type="ECO:0000256" key="3">
    <source>
        <dbReference type="ARBA" id="ARBA00022448"/>
    </source>
</evidence>
<dbReference type="GeneID" id="106746640"/>
<evidence type="ECO:0000256" key="10">
    <source>
        <dbReference type="ARBA" id="ARBA00023303"/>
    </source>
</evidence>
<keyword evidence="10 11" id="KW-0407">Ion channel</keyword>
<organism evidence="14 15">
    <name type="scientific">Dinoponera quadriceps</name>
    <name type="common">South American ant</name>
    <dbReference type="NCBI Taxonomy" id="609295"/>
    <lineage>
        <taxon>Eukaryota</taxon>
        <taxon>Metazoa</taxon>
        <taxon>Ecdysozoa</taxon>
        <taxon>Arthropoda</taxon>
        <taxon>Hexapoda</taxon>
        <taxon>Insecta</taxon>
        <taxon>Pterygota</taxon>
        <taxon>Neoptera</taxon>
        <taxon>Endopterygota</taxon>
        <taxon>Hymenoptera</taxon>
        <taxon>Apocrita</taxon>
        <taxon>Aculeata</taxon>
        <taxon>Formicoidea</taxon>
        <taxon>Formicidae</taxon>
        <taxon>Ponerinae</taxon>
        <taxon>Ponerini</taxon>
        <taxon>Dinoponera</taxon>
    </lineage>
</organism>
<evidence type="ECO:0000313" key="15">
    <source>
        <dbReference type="RefSeq" id="XP_014478921.1"/>
    </source>
</evidence>
<dbReference type="Gene3D" id="2.70.170.10">
    <property type="entry name" value="Neurotransmitter-gated ion-channel ligand-binding domain"/>
    <property type="match status" value="1"/>
</dbReference>
<dbReference type="InterPro" id="IPR018000">
    <property type="entry name" value="Neurotransmitter_ion_chnl_CS"/>
</dbReference>
<name>A0A6P3XKC6_DINQU</name>
<evidence type="ECO:0000256" key="2">
    <source>
        <dbReference type="ARBA" id="ARBA00004236"/>
    </source>
</evidence>
<dbReference type="InterPro" id="IPR036734">
    <property type="entry name" value="Neur_chan_lig-bd_sf"/>
</dbReference>
<dbReference type="Gene3D" id="1.20.58.390">
    <property type="entry name" value="Neurotransmitter-gated ion-channel transmembrane domain"/>
    <property type="match status" value="1"/>
</dbReference>
<dbReference type="CDD" id="cd18987">
    <property type="entry name" value="LGIC_ECD_anion"/>
    <property type="match status" value="1"/>
</dbReference>
<dbReference type="SUPFAM" id="SSF63712">
    <property type="entry name" value="Nicotinic receptor ligand binding domain-like"/>
    <property type="match status" value="1"/>
</dbReference>
<dbReference type="FunFam" id="1.20.58.390:FF:000032">
    <property type="entry name" value="gamma-aminobutyric acid receptor subunit epsilon"/>
    <property type="match status" value="1"/>
</dbReference>
<evidence type="ECO:0000256" key="11">
    <source>
        <dbReference type="RuleBase" id="RU000687"/>
    </source>
</evidence>
<dbReference type="InterPro" id="IPR038050">
    <property type="entry name" value="Neuro_actylchol_rec"/>
</dbReference>
<feature type="domain" description="Neurotransmitter-gated ion-channel ligand-binding" evidence="12">
    <location>
        <begin position="36"/>
        <end position="240"/>
    </location>
</feature>
<keyword evidence="4" id="KW-1003">Cell membrane</keyword>
<dbReference type="PANTHER" id="PTHR18945">
    <property type="entry name" value="NEUROTRANSMITTER GATED ION CHANNEL"/>
    <property type="match status" value="1"/>
</dbReference>
<feature type="transmembrane region" description="Helical" evidence="11">
    <location>
        <begin position="404"/>
        <end position="424"/>
    </location>
</feature>
<feature type="transmembrane region" description="Helical" evidence="11">
    <location>
        <begin position="306"/>
        <end position="328"/>
    </location>
</feature>
<evidence type="ECO:0000256" key="9">
    <source>
        <dbReference type="ARBA" id="ARBA00023136"/>
    </source>
</evidence>
<keyword evidence="7 11" id="KW-1133">Transmembrane helix</keyword>
<dbReference type="PRINTS" id="PR00253">
    <property type="entry name" value="GABAARECEPTR"/>
</dbReference>
<gene>
    <name evidence="15" type="primary">LOC106746640</name>
</gene>
<dbReference type="AlphaFoldDB" id="A0A6P3XKC6"/>
<dbReference type="OrthoDB" id="8175758at2759"/>
<dbReference type="CTD" id="36145"/>
<dbReference type="Proteomes" id="UP000515204">
    <property type="component" value="Unplaced"/>
</dbReference>
<dbReference type="Pfam" id="PF02931">
    <property type="entry name" value="Neur_chan_LBD"/>
    <property type="match status" value="1"/>
</dbReference>
<evidence type="ECO:0000256" key="4">
    <source>
        <dbReference type="ARBA" id="ARBA00022475"/>
    </source>
</evidence>
<dbReference type="InterPro" id="IPR006201">
    <property type="entry name" value="Neur_channel"/>
</dbReference>
<dbReference type="RefSeq" id="XP_014478921.1">
    <property type="nucleotide sequence ID" value="XM_014623435.1"/>
</dbReference>
<evidence type="ECO:0000259" key="12">
    <source>
        <dbReference type="Pfam" id="PF02931"/>
    </source>
</evidence>
<dbReference type="Pfam" id="PF02932">
    <property type="entry name" value="Neur_chan_memb"/>
    <property type="match status" value="1"/>
</dbReference>
<evidence type="ECO:0000256" key="5">
    <source>
        <dbReference type="ARBA" id="ARBA00022692"/>
    </source>
</evidence>
<keyword evidence="6" id="KW-0732">Signal</keyword>
<keyword evidence="9 11" id="KW-0472">Membrane</keyword>
<feature type="transmembrane region" description="Helical" evidence="11">
    <location>
        <begin position="274"/>
        <end position="291"/>
    </location>
</feature>
<dbReference type="GO" id="GO:0005254">
    <property type="term" value="F:chloride channel activity"/>
    <property type="evidence" value="ECO:0007669"/>
    <property type="project" value="UniProtKB-ARBA"/>
</dbReference>
<dbReference type="InterPro" id="IPR006028">
    <property type="entry name" value="GABAA/Glycine_rcpt"/>
</dbReference>
<comment type="similarity">
    <text evidence="11">Belongs to the ligand-gated ion channel (TC 1.A.9) family.</text>
</comment>
<keyword evidence="3 11" id="KW-0813">Transport</keyword>
<dbReference type="SUPFAM" id="SSF90112">
    <property type="entry name" value="Neurotransmitter-gated ion-channel transmembrane pore"/>
    <property type="match status" value="1"/>
</dbReference>
<comment type="subcellular location">
    <subcellularLocation>
        <location evidence="2">Cell membrane</location>
    </subcellularLocation>
    <subcellularLocation>
        <location evidence="1">Membrane</location>
        <topology evidence="1">Multi-pass membrane protein</topology>
    </subcellularLocation>
</comment>
<evidence type="ECO:0000256" key="6">
    <source>
        <dbReference type="ARBA" id="ARBA00022729"/>
    </source>
</evidence>
<reference evidence="15" key="1">
    <citation type="submission" date="2025-08" db="UniProtKB">
        <authorList>
            <consortium name="RefSeq"/>
        </authorList>
    </citation>
    <scope>IDENTIFICATION</scope>
</reference>
<dbReference type="InterPro" id="IPR006202">
    <property type="entry name" value="Neur_chan_lig-bd"/>
</dbReference>
<keyword evidence="15" id="KW-0675">Receptor</keyword>
<dbReference type="GO" id="GO:0099095">
    <property type="term" value="F:ligand-gated monoatomic anion channel activity"/>
    <property type="evidence" value="ECO:0007669"/>
    <property type="project" value="UniProtKB-ARBA"/>
</dbReference>
<evidence type="ECO:0000256" key="7">
    <source>
        <dbReference type="ARBA" id="ARBA00022989"/>
    </source>
</evidence>
<dbReference type="InterPro" id="IPR006029">
    <property type="entry name" value="Neurotrans-gated_channel_TM"/>
</dbReference>
<dbReference type="PRINTS" id="PR00252">
    <property type="entry name" value="NRIONCHANNEL"/>
</dbReference>
<keyword evidence="14" id="KW-1185">Reference proteome</keyword>
<keyword evidence="8 11" id="KW-0406">Ion transport</keyword>
<protein>
    <submittedName>
        <fullName evidence="15">Glycine receptor subunit alpha-2</fullName>
    </submittedName>
</protein>
<dbReference type="GO" id="GO:0005886">
    <property type="term" value="C:plasma membrane"/>
    <property type="evidence" value="ECO:0007669"/>
    <property type="project" value="UniProtKB-SubCell"/>
</dbReference>
<dbReference type="GO" id="GO:0004890">
    <property type="term" value="F:GABA-A receptor activity"/>
    <property type="evidence" value="ECO:0007669"/>
    <property type="project" value="UniProtKB-ARBA"/>
</dbReference>
<dbReference type="KEGG" id="dqu:106746640"/>
<accession>A0A6P3XKC6</accession>
<dbReference type="InterPro" id="IPR036719">
    <property type="entry name" value="Neuro-gated_channel_TM_sf"/>
</dbReference>
<feature type="transmembrane region" description="Helical" evidence="11">
    <location>
        <begin position="249"/>
        <end position="267"/>
    </location>
</feature>
<sequence>MVLLHLCWNSLPEVCPTSLFNEDVNNCTVTSRLILPEHYVKEIRPPSAKGAPVVVNFNILVVDINSINVEDMDFRVDMFVSQSWMESRLNMPQDMFEEDDDYVILPPEFFDNLWQPDPYFLNSKVSEIATLNHKFSLVTLYRNKTVKYSARINAIVACQMEFQLYPMDIQICPIYIESFSYNRKKLRLKWGKGGVTVNPELKLLQYDIGKPAVLEETIDYMLEKNGNFSRLVVFFRFERQIGHHLIQTFAPSTLVVMLSWFSFWLGLDAIPGRVALLVTSMLTLVTMFTGLKSDIPPVAYIKALDVWMAGCMMFVFAALGEFVVVKVLDLRHVENDSQSSVESRSFSRLIAMEERQNFWDNEYTYATKPRNKKTSRYLLPAMWLNNGCQVMQSSRKTRSQKIDCYSRIVFPILFLLFVVIYWLIALLKKAP</sequence>
<evidence type="ECO:0000256" key="8">
    <source>
        <dbReference type="ARBA" id="ARBA00023065"/>
    </source>
</evidence>
<evidence type="ECO:0000256" key="1">
    <source>
        <dbReference type="ARBA" id="ARBA00004141"/>
    </source>
</evidence>